<dbReference type="Proteomes" id="UP000632322">
    <property type="component" value="Unassembled WGS sequence"/>
</dbReference>
<keyword evidence="2" id="KW-0520">NAD</keyword>
<organism evidence="6 7">
    <name type="scientific">Brevibacterium sediminis</name>
    <dbReference type="NCBI Taxonomy" id="1857024"/>
    <lineage>
        <taxon>Bacteria</taxon>
        <taxon>Bacillati</taxon>
        <taxon>Actinomycetota</taxon>
        <taxon>Actinomycetes</taxon>
        <taxon>Micrococcales</taxon>
        <taxon>Brevibacteriaceae</taxon>
        <taxon>Brevibacterium</taxon>
    </lineage>
</organism>
<dbReference type="EMBL" id="BMJG01000002">
    <property type="protein sequence ID" value="GGC28871.1"/>
    <property type="molecule type" value="Genomic_DNA"/>
</dbReference>
<dbReference type="InterPro" id="IPR050463">
    <property type="entry name" value="Gfo/Idh/MocA_oxidrdct_glycsds"/>
</dbReference>
<comment type="caution">
    <text evidence="6">The sequence shown here is derived from an EMBL/GenBank/DDBJ whole genome shotgun (WGS) entry which is preliminary data.</text>
</comment>
<dbReference type="InterPro" id="IPR000683">
    <property type="entry name" value="Gfo/Idh/MocA-like_OxRdtase_N"/>
</dbReference>
<feature type="domain" description="GFO/IDH/MocA-like oxidoreductase" evidence="5">
    <location>
        <begin position="144"/>
        <end position="295"/>
    </location>
</feature>
<evidence type="ECO:0000259" key="4">
    <source>
        <dbReference type="Pfam" id="PF01408"/>
    </source>
</evidence>
<dbReference type="Gene3D" id="3.40.50.720">
    <property type="entry name" value="NAD(P)-binding Rossmann-like Domain"/>
    <property type="match status" value="1"/>
</dbReference>
<reference evidence="7" key="1">
    <citation type="journal article" date="2019" name="Int. J. Syst. Evol. Microbiol.">
        <title>The Global Catalogue of Microorganisms (GCM) 10K type strain sequencing project: providing services to taxonomists for standard genome sequencing and annotation.</title>
        <authorList>
            <consortium name="The Broad Institute Genomics Platform"/>
            <consortium name="The Broad Institute Genome Sequencing Center for Infectious Disease"/>
            <person name="Wu L."/>
            <person name="Ma J."/>
        </authorList>
    </citation>
    <scope>NUCLEOTIDE SEQUENCE [LARGE SCALE GENOMIC DNA]</scope>
    <source>
        <strain evidence="7">CGMCC 1.15472</strain>
    </source>
</reference>
<keyword evidence="7" id="KW-1185">Reference proteome</keyword>
<evidence type="ECO:0000313" key="6">
    <source>
        <dbReference type="EMBL" id="GGC28871.1"/>
    </source>
</evidence>
<keyword evidence="1" id="KW-0560">Oxidoreductase</keyword>
<dbReference type="RefSeq" id="WP_181270813.1">
    <property type="nucleotide sequence ID" value="NZ_BMJG01000002.1"/>
</dbReference>
<dbReference type="SUPFAM" id="SSF55347">
    <property type="entry name" value="Glyceraldehyde-3-phosphate dehydrogenase-like, C-terminal domain"/>
    <property type="match status" value="1"/>
</dbReference>
<dbReference type="Pfam" id="PF01408">
    <property type="entry name" value="GFO_IDH_MocA"/>
    <property type="match status" value="1"/>
</dbReference>
<dbReference type="Gene3D" id="3.30.360.10">
    <property type="entry name" value="Dihydrodipicolinate Reductase, domain 2"/>
    <property type="match status" value="1"/>
</dbReference>
<feature type="domain" description="Gfo/Idh/MocA-like oxidoreductase N-terminal" evidence="4">
    <location>
        <begin position="9"/>
        <end position="135"/>
    </location>
</feature>
<dbReference type="Pfam" id="PF22725">
    <property type="entry name" value="GFO_IDH_MocA_C3"/>
    <property type="match status" value="1"/>
</dbReference>
<evidence type="ECO:0000259" key="5">
    <source>
        <dbReference type="Pfam" id="PF22725"/>
    </source>
</evidence>
<dbReference type="PANTHER" id="PTHR43818:SF11">
    <property type="entry name" value="BCDNA.GH03377"/>
    <property type="match status" value="1"/>
</dbReference>
<evidence type="ECO:0000256" key="2">
    <source>
        <dbReference type="ARBA" id="ARBA00023027"/>
    </source>
</evidence>
<name>A0ABQ1LTS1_9MICO</name>
<proteinExistence type="predicted"/>
<dbReference type="InterPro" id="IPR036291">
    <property type="entry name" value="NAD(P)-bd_dom_sf"/>
</dbReference>
<evidence type="ECO:0000313" key="7">
    <source>
        <dbReference type="Proteomes" id="UP000632322"/>
    </source>
</evidence>
<dbReference type="SUPFAM" id="SSF51735">
    <property type="entry name" value="NAD(P)-binding Rossmann-fold domains"/>
    <property type="match status" value="1"/>
</dbReference>
<evidence type="ECO:0000256" key="1">
    <source>
        <dbReference type="ARBA" id="ARBA00023002"/>
    </source>
</evidence>
<dbReference type="PANTHER" id="PTHR43818">
    <property type="entry name" value="BCDNA.GH03377"/>
    <property type="match status" value="1"/>
</dbReference>
<protein>
    <submittedName>
        <fullName evidence="6">Oxidoreductase</fullName>
    </submittedName>
</protein>
<evidence type="ECO:0000256" key="3">
    <source>
        <dbReference type="SAM" id="MobiDB-lite"/>
    </source>
</evidence>
<feature type="compositionally biased region" description="Low complexity" evidence="3">
    <location>
        <begin position="398"/>
        <end position="407"/>
    </location>
</feature>
<sequence length="416" mass="44502">MSNNPTTIGVGLISVGWMGQLHSRAYSNVPVVYPELGIRTRLVIAADTNDERAQFAEHVLGYESSTSDYNDVLNHPDVDVVSVCAPNFLHEEIGTAVAKAGKSLWIEKPVGRSAEETESVVNAADAAEVVTAVGFNYRNAPAIEYARKIIAEGKLGRITNVRGAFFADYSAEPNGALSWRFIRGLAGSGVLGDLLGHLTDLAHYVVGPIDKVTGVANTAYTERPKLEMGSGTHFDVVEGGEMAPVENEDYAGLLVHFGPDAQGAGAVGTLEASRVCVGPRAEYSLEVYGTEGSLRWNFERMNELELALGHKGPHVGFTRIMASSEFGDFSKFQPGAGTSMGYDDLKVIEAKKFLLAHVGQESIHADVHDALAANRVVYAGERAIATESWQSVEPVEGTSASTRTAADSTRRETVDA</sequence>
<feature type="region of interest" description="Disordered" evidence="3">
    <location>
        <begin position="390"/>
        <end position="416"/>
    </location>
</feature>
<accession>A0ABQ1LTS1</accession>
<gene>
    <name evidence="6" type="ORF">GCM10010974_09240</name>
</gene>
<dbReference type="InterPro" id="IPR055170">
    <property type="entry name" value="GFO_IDH_MocA-like_dom"/>
</dbReference>